<evidence type="ECO:0000256" key="1">
    <source>
        <dbReference type="SAM" id="Phobius"/>
    </source>
</evidence>
<dbReference type="EMBL" id="FUKW01000054">
    <property type="protein sequence ID" value="SJN25057.1"/>
    <property type="molecule type" value="Genomic_DNA"/>
</dbReference>
<protein>
    <submittedName>
        <fullName evidence="2">Uncharacterized protein</fullName>
    </submittedName>
</protein>
<keyword evidence="1" id="KW-0812">Transmembrane</keyword>
<evidence type="ECO:0000313" key="3">
    <source>
        <dbReference type="Proteomes" id="UP000195611"/>
    </source>
</evidence>
<accession>A0A1R4IYZ3</accession>
<sequence length="163" mass="19239">MEKFRDWIDIGLRATIGYLIPIFFILYVILEVTFNIELYNLFEKSFILFLIALSSYLVPVIKRYQYHKVGIYLPAFKGVKKTLDENRWEVLVLHNNEIIVRPRFDFPNRIVFNSEISAEYKQDRLEFAGPFYYVDQLITDLGGCTGEEDKKKEKAGIKVQLEL</sequence>
<organism evidence="2 3">
    <name type="scientific">Marinilactibacillus psychrotolerans 42ea</name>
    <dbReference type="NCBI Taxonomy" id="1255609"/>
    <lineage>
        <taxon>Bacteria</taxon>
        <taxon>Bacillati</taxon>
        <taxon>Bacillota</taxon>
        <taxon>Bacilli</taxon>
        <taxon>Lactobacillales</taxon>
        <taxon>Carnobacteriaceae</taxon>
        <taxon>Marinilactibacillus</taxon>
    </lineage>
</organism>
<reference evidence="2 3" key="1">
    <citation type="submission" date="2017-02" db="EMBL/GenBank/DDBJ databases">
        <authorList>
            <person name="Peterson S.W."/>
        </authorList>
    </citation>
    <scope>NUCLEOTIDE SEQUENCE [LARGE SCALE GENOMIC DNA]</scope>
    <source>
        <strain evidence="2 3">42ea</strain>
    </source>
</reference>
<name>A0A1R4IYZ3_9LACT</name>
<feature type="transmembrane region" description="Helical" evidence="1">
    <location>
        <begin position="42"/>
        <end position="61"/>
    </location>
</feature>
<keyword evidence="1" id="KW-0472">Membrane</keyword>
<dbReference type="Proteomes" id="UP000195611">
    <property type="component" value="Unassembled WGS sequence"/>
</dbReference>
<keyword evidence="1" id="KW-1133">Transmembrane helix</keyword>
<proteinExistence type="predicted"/>
<feature type="transmembrane region" description="Helical" evidence="1">
    <location>
        <begin position="12"/>
        <end position="30"/>
    </location>
</feature>
<gene>
    <name evidence="2" type="ORF">FM115_03215</name>
</gene>
<dbReference type="RefSeq" id="WP_087057401.1">
    <property type="nucleotide sequence ID" value="NZ_FUKW01000054.1"/>
</dbReference>
<dbReference type="AlphaFoldDB" id="A0A1R4IYZ3"/>
<evidence type="ECO:0000313" key="2">
    <source>
        <dbReference type="EMBL" id="SJN25057.1"/>
    </source>
</evidence>